<dbReference type="Proteomes" id="UP000822688">
    <property type="component" value="Chromosome 6"/>
</dbReference>
<evidence type="ECO:0000313" key="2">
    <source>
        <dbReference type="Proteomes" id="UP000822688"/>
    </source>
</evidence>
<gene>
    <name evidence="1" type="ORF">KC19_6G219000</name>
</gene>
<dbReference type="AlphaFoldDB" id="A0A8T0HK60"/>
<protein>
    <submittedName>
        <fullName evidence="1">Uncharacterized protein</fullName>
    </submittedName>
</protein>
<name>A0A8T0HK60_CERPU</name>
<dbReference type="EMBL" id="CM026427">
    <property type="protein sequence ID" value="KAG0571201.1"/>
    <property type="molecule type" value="Genomic_DNA"/>
</dbReference>
<evidence type="ECO:0000313" key="1">
    <source>
        <dbReference type="EMBL" id="KAG0571201.1"/>
    </source>
</evidence>
<sequence>MADVSVPVGEQHKIWQGGIGVRHRDGGCTGCMQSPVEKRIERTTASTSSCACSPPWPRQLRSQSISSTRRWAVLERDGTTSHLSSCKHSFHLMRPANVNLLFPSRSPSCPARQTVVFYDYW</sequence>
<comment type="caution">
    <text evidence="1">The sequence shown here is derived from an EMBL/GenBank/DDBJ whole genome shotgun (WGS) entry which is preliminary data.</text>
</comment>
<accession>A0A8T0HK60</accession>
<keyword evidence="2" id="KW-1185">Reference proteome</keyword>
<reference evidence="1 2" key="1">
    <citation type="submission" date="2020-06" db="EMBL/GenBank/DDBJ databases">
        <title>WGS assembly of Ceratodon purpureus strain R40.</title>
        <authorList>
            <person name="Carey S.B."/>
            <person name="Jenkins J."/>
            <person name="Shu S."/>
            <person name="Lovell J.T."/>
            <person name="Sreedasyam A."/>
            <person name="Maumus F."/>
            <person name="Tiley G.P."/>
            <person name="Fernandez-Pozo N."/>
            <person name="Barry K."/>
            <person name="Chen C."/>
            <person name="Wang M."/>
            <person name="Lipzen A."/>
            <person name="Daum C."/>
            <person name="Saski C.A."/>
            <person name="Payton A.C."/>
            <person name="Mcbreen J.C."/>
            <person name="Conrad R.E."/>
            <person name="Kollar L.M."/>
            <person name="Olsson S."/>
            <person name="Huttunen S."/>
            <person name="Landis J.B."/>
            <person name="Wickett N.J."/>
            <person name="Johnson M.G."/>
            <person name="Rensing S.A."/>
            <person name="Grimwood J."/>
            <person name="Schmutz J."/>
            <person name="Mcdaniel S.F."/>
        </authorList>
    </citation>
    <scope>NUCLEOTIDE SEQUENCE [LARGE SCALE GENOMIC DNA]</scope>
    <source>
        <strain evidence="1 2">R40</strain>
    </source>
</reference>
<proteinExistence type="predicted"/>
<organism evidence="1 2">
    <name type="scientific">Ceratodon purpureus</name>
    <name type="common">Fire moss</name>
    <name type="synonym">Dicranum purpureum</name>
    <dbReference type="NCBI Taxonomy" id="3225"/>
    <lineage>
        <taxon>Eukaryota</taxon>
        <taxon>Viridiplantae</taxon>
        <taxon>Streptophyta</taxon>
        <taxon>Embryophyta</taxon>
        <taxon>Bryophyta</taxon>
        <taxon>Bryophytina</taxon>
        <taxon>Bryopsida</taxon>
        <taxon>Dicranidae</taxon>
        <taxon>Pseudoditrichales</taxon>
        <taxon>Ditrichaceae</taxon>
        <taxon>Ceratodon</taxon>
    </lineage>
</organism>